<dbReference type="EMBL" id="FNPF01000009">
    <property type="protein sequence ID" value="SDY48824.1"/>
    <property type="molecule type" value="Genomic_DNA"/>
</dbReference>
<dbReference type="FunFam" id="3.40.50.720:FF:000203">
    <property type="entry name" value="D-3-phosphoglycerate dehydrogenase (SerA)"/>
    <property type="match status" value="1"/>
</dbReference>
<organism evidence="7 8">
    <name type="scientific">Citreimonas salinaria</name>
    <dbReference type="NCBI Taxonomy" id="321339"/>
    <lineage>
        <taxon>Bacteria</taxon>
        <taxon>Pseudomonadati</taxon>
        <taxon>Pseudomonadota</taxon>
        <taxon>Alphaproteobacteria</taxon>
        <taxon>Rhodobacterales</taxon>
        <taxon>Roseobacteraceae</taxon>
        <taxon>Citreimonas</taxon>
    </lineage>
</organism>
<dbReference type="STRING" id="321339.SAMN05444340_10910"/>
<evidence type="ECO:0000259" key="6">
    <source>
        <dbReference type="Pfam" id="PF02826"/>
    </source>
</evidence>
<evidence type="ECO:0000313" key="8">
    <source>
        <dbReference type="Proteomes" id="UP000199286"/>
    </source>
</evidence>
<dbReference type="PROSITE" id="PS00670">
    <property type="entry name" value="D_2_HYDROXYACID_DH_2"/>
    <property type="match status" value="1"/>
</dbReference>
<dbReference type="Pfam" id="PF00389">
    <property type="entry name" value="2-Hacid_dh"/>
    <property type="match status" value="1"/>
</dbReference>
<sequence length="334" mass="36907">MKIVIFDVEPWETEVFGTLEADHDLAFEEGPLDADSAEKHSDADVISAFIYSDHSSEVLRKFDDLKFVATRSTGFDHIDMDWCRENDVTVSNVPTYGKNTVAEHVFALLLAISHKVVEAVDRTRRGDFTQAGLQGFDLMGQTMGVIGTGDIGTHTARIARGFQMEVLAFDVNPRNDIADELGFSYVEMDELLQKSDIISLHVPGNEKTKGLIDKSAFGKMKDGAILINTARGPVVDTDALLEALSSGKLRAAGLDVLPEEPVVREEAELLRAYFSREHDLDTLLADHILLRLRNVVITPHTGFNTRQAVQRILDTTRENIEGFIVGKPPNVVSS</sequence>
<gene>
    <name evidence="7" type="ORF">SAMN05444340_10910</name>
</gene>
<evidence type="ECO:0000259" key="5">
    <source>
        <dbReference type="Pfam" id="PF00389"/>
    </source>
</evidence>
<dbReference type="InterPro" id="IPR006139">
    <property type="entry name" value="D-isomer_2_OHA_DH_cat_dom"/>
</dbReference>
<name>A0A1H3KB83_9RHOB</name>
<dbReference type="PANTHER" id="PTHR43026">
    <property type="entry name" value="2-HYDROXYACID DEHYDROGENASE HOMOLOG 1-RELATED"/>
    <property type="match status" value="1"/>
</dbReference>
<proteinExistence type="inferred from homology"/>
<dbReference type="InterPro" id="IPR058205">
    <property type="entry name" value="D-LDH-like"/>
</dbReference>
<evidence type="ECO:0000256" key="3">
    <source>
        <dbReference type="ARBA" id="ARBA00023027"/>
    </source>
</evidence>
<dbReference type="InterPro" id="IPR036291">
    <property type="entry name" value="NAD(P)-bd_dom_sf"/>
</dbReference>
<comment type="similarity">
    <text evidence="1 4">Belongs to the D-isomer specific 2-hydroxyacid dehydrogenase family.</text>
</comment>
<evidence type="ECO:0000256" key="2">
    <source>
        <dbReference type="ARBA" id="ARBA00023002"/>
    </source>
</evidence>
<dbReference type="Proteomes" id="UP000199286">
    <property type="component" value="Unassembled WGS sequence"/>
</dbReference>
<dbReference type="SUPFAM" id="SSF51735">
    <property type="entry name" value="NAD(P)-binding Rossmann-fold domains"/>
    <property type="match status" value="1"/>
</dbReference>
<dbReference type="GO" id="GO:0008720">
    <property type="term" value="F:D-lactate dehydrogenase (NAD+) activity"/>
    <property type="evidence" value="ECO:0007669"/>
    <property type="project" value="TreeGrafter"/>
</dbReference>
<evidence type="ECO:0000256" key="4">
    <source>
        <dbReference type="RuleBase" id="RU003719"/>
    </source>
</evidence>
<dbReference type="PANTHER" id="PTHR43026:SF1">
    <property type="entry name" value="2-HYDROXYACID DEHYDROGENASE HOMOLOG 1-RELATED"/>
    <property type="match status" value="1"/>
</dbReference>
<dbReference type="RefSeq" id="WP_089883626.1">
    <property type="nucleotide sequence ID" value="NZ_FNPF01000009.1"/>
</dbReference>
<keyword evidence="8" id="KW-1185">Reference proteome</keyword>
<dbReference type="CDD" id="cd12187">
    <property type="entry name" value="LDH_like_1"/>
    <property type="match status" value="1"/>
</dbReference>
<dbReference type="Pfam" id="PF02826">
    <property type="entry name" value="2-Hacid_dh_C"/>
    <property type="match status" value="1"/>
</dbReference>
<reference evidence="7 8" key="1">
    <citation type="submission" date="2016-10" db="EMBL/GenBank/DDBJ databases">
        <authorList>
            <person name="de Groot N.N."/>
        </authorList>
    </citation>
    <scope>NUCLEOTIDE SEQUENCE [LARGE SCALE GENOMIC DNA]</scope>
    <source>
        <strain evidence="7 8">DSM 26880</strain>
    </source>
</reference>
<dbReference type="AlphaFoldDB" id="A0A1H3KB83"/>
<feature type="domain" description="D-isomer specific 2-hydroxyacid dehydrogenase catalytic" evidence="5">
    <location>
        <begin position="4"/>
        <end position="332"/>
    </location>
</feature>
<evidence type="ECO:0000256" key="1">
    <source>
        <dbReference type="ARBA" id="ARBA00005854"/>
    </source>
</evidence>
<feature type="domain" description="D-isomer specific 2-hydroxyacid dehydrogenase NAD-binding" evidence="6">
    <location>
        <begin position="106"/>
        <end position="302"/>
    </location>
</feature>
<protein>
    <submittedName>
        <fullName evidence="7">D-lactate dehydrogenase</fullName>
    </submittedName>
</protein>
<dbReference type="OrthoDB" id="9793626at2"/>
<keyword evidence="3" id="KW-0520">NAD</keyword>
<evidence type="ECO:0000313" key="7">
    <source>
        <dbReference type="EMBL" id="SDY48824.1"/>
    </source>
</evidence>
<dbReference type="SUPFAM" id="SSF52283">
    <property type="entry name" value="Formate/glycerate dehydrogenase catalytic domain-like"/>
    <property type="match status" value="1"/>
</dbReference>
<dbReference type="InterPro" id="IPR006140">
    <property type="entry name" value="D-isomer_DH_NAD-bd"/>
</dbReference>
<keyword evidence="2 4" id="KW-0560">Oxidoreductase</keyword>
<dbReference type="Gene3D" id="3.40.50.720">
    <property type="entry name" value="NAD(P)-binding Rossmann-like Domain"/>
    <property type="match status" value="2"/>
</dbReference>
<accession>A0A1H3KB83</accession>
<dbReference type="GO" id="GO:0051287">
    <property type="term" value="F:NAD binding"/>
    <property type="evidence" value="ECO:0007669"/>
    <property type="project" value="InterPro"/>
</dbReference>
<dbReference type="PROSITE" id="PS00671">
    <property type="entry name" value="D_2_HYDROXYACID_DH_3"/>
    <property type="match status" value="1"/>
</dbReference>
<dbReference type="InterPro" id="IPR029753">
    <property type="entry name" value="D-isomer_DH_CS"/>
</dbReference>